<dbReference type="Proteomes" id="UP001497516">
    <property type="component" value="Chromosome 7"/>
</dbReference>
<gene>
    <name evidence="2" type="ORF">LTRI10_LOCUS39232</name>
</gene>
<feature type="region of interest" description="Disordered" evidence="1">
    <location>
        <begin position="1"/>
        <end position="21"/>
    </location>
</feature>
<name>A0AAV2FM42_9ROSI</name>
<evidence type="ECO:0000313" key="3">
    <source>
        <dbReference type="Proteomes" id="UP001497516"/>
    </source>
</evidence>
<proteinExistence type="predicted"/>
<organism evidence="2 3">
    <name type="scientific">Linum trigynum</name>
    <dbReference type="NCBI Taxonomy" id="586398"/>
    <lineage>
        <taxon>Eukaryota</taxon>
        <taxon>Viridiplantae</taxon>
        <taxon>Streptophyta</taxon>
        <taxon>Embryophyta</taxon>
        <taxon>Tracheophyta</taxon>
        <taxon>Spermatophyta</taxon>
        <taxon>Magnoliopsida</taxon>
        <taxon>eudicotyledons</taxon>
        <taxon>Gunneridae</taxon>
        <taxon>Pentapetalae</taxon>
        <taxon>rosids</taxon>
        <taxon>fabids</taxon>
        <taxon>Malpighiales</taxon>
        <taxon>Linaceae</taxon>
        <taxon>Linum</taxon>
    </lineage>
</organism>
<protein>
    <submittedName>
        <fullName evidence="2">Uncharacterized protein</fullName>
    </submittedName>
</protein>
<evidence type="ECO:0000313" key="2">
    <source>
        <dbReference type="EMBL" id="CAL1399032.1"/>
    </source>
</evidence>
<feature type="region of interest" description="Disordered" evidence="1">
    <location>
        <begin position="66"/>
        <end position="108"/>
    </location>
</feature>
<evidence type="ECO:0000256" key="1">
    <source>
        <dbReference type="SAM" id="MobiDB-lite"/>
    </source>
</evidence>
<dbReference type="EMBL" id="OZ034820">
    <property type="protein sequence ID" value="CAL1399032.1"/>
    <property type="molecule type" value="Genomic_DNA"/>
</dbReference>
<dbReference type="PANTHER" id="PTHR37697:SF2">
    <property type="entry name" value="AP2-LIKE ETHYLENE-RESPONSIVE TRANSCRIPTION FACTOR SNZ"/>
    <property type="match status" value="1"/>
</dbReference>
<reference evidence="2 3" key="1">
    <citation type="submission" date="2024-04" db="EMBL/GenBank/DDBJ databases">
        <authorList>
            <person name="Fracassetti M."/>
        </authorList>
    </citation>
    <scope>NUCLEOTIDE SEQUENCE [LARGE SCALE GENOMIC DNA]</scope>
</reference>
<feature type="compositionally biased region" description="Pro residues" evidence="1">
    <location>
        <begin position="10"/>
        <end position="19"/>
    </location>
</feature>
<dbReference type="PANTHER" id="PTHR37697">
    <property type="entry name" value="AP2-LIKE ETHYLENE-RESPONSIVE TRANSCRIPTION FACTOR SNZ"/>
    <property type="match status" value="1"/>
</dbReference>
<feature type="region of interest" description="Disordered" evidence="1">
    <location>
        <begin position="122"/>
        <end position="142"/>
    </location>
</feature>
<dbReference type="AlphaFoldDB" id="A0AAV2FM42"/>
<accession>A0AAV2FM42</accession>
<sequence>MDEMTAADATPPPPAPPLPNLVTSLEQAALLAKQLPSTSDPGQLQQIYSALHLAQHHLSSFLLSHSRLPLSPPQQPEENSVSSATGAGGDNGSEPMQVGEEEGNSMPAAAIDKVEERLRECFIKNKRPKRPRSPSAAAMAEDRRLGEDGYAAGRIKGYDPLGTRLRALDLIDQFHA</sequence>
<keyword evidence="3" id="KW-1185">Reference proteome</keyword>